<dbReference type="Pfam" id="PF06245">
    <property type="entry name" value="DUF1015"/>
    <property type="match status" value="1"/>
</dbReference>
<dbReference type="Proteomes" id="UP000324965">
    <property type="component" value="Unassembled WGS sequence"/>
</dbReference>
<dbReference type="EMBL" id="VDFC01000046">
    <property type="protein sequence ID" value="KAA0931478.1"/>
    <property type="molecule type" value="Genomic_DNA"/>
</dbReference>
<proteinExistence type="predicted"/>
<keyword evidence="3" id="KW-1185">Reference proteome</keyword>
<dbReference type="OrthoDB" id="9781616at2"/>
<evidence type="ECO:0000313" key="2">
    <source>
        <dbReference type="EMBL" id="KAA0931478.1"/>
    </source>
</evidence>
<evidence type="ECO:0000313" key="3">
    <source>
        <dbReference type="Proteomes" id="UP000324965"/>
    </source>
</evidence>
<dbReference type="RefSeq" id="WP_149512908.1">
    <property type="nucleotide sequence ID" value="NZ_VDFC01000046.1"/>
</dbReference>
<dbReference type="InterPro" id="IPR008323">
    <property type="entry name" value="UCP033563"/>
</dbReference>
<accession>A0A5B0ANB9</accession>
<protein>
    <submittedName>
        <fullName evidence="2">DUF1015 domain-containing protein</fullName>
    </submittedName>
</protein>
<evidence type="ECO:0000256" key="1">
    <source>
        <dbReference type="SAM" id="MobiDB-lite"/>
    </source>
</evidence>
<dbReference type="PIRSF" id="PIRSF033563">
    <property type="entry name" value="UCP033563"/>
    <property type="match status" value="1"/>
</dbReference>
<dbReference type="AlphaFoldDB" id="A0A5B0ANB9"/>
<organism evidence="2 3">
    <name type="scientific">Streptomyces apricus</name>
    <dbReference type="NCBI Taxonomy" id="1828112"/>
    <lineage>
        <taxon>Bacteria</taxon>
        <taxon>Bacillati</taxon>
        <taxon>Actinomycetota</taxon>
        <taxon>Actinomycetes</taxon>
        <taxon>Kitasatosporales</taxon>
        <taxon>Streptomycetaceae</taxon>
        <taxon>Streptomyces</taxon>
    </lineage>
</organism>
<dbReference type="PANTHER" id="PTHR36454:SF1">
    <property type="entry name" value="DUF1015 DOMAIN-CONTAINING PROTEIN"/>
    <property type="match status" value="1"/>
</dbReference>
<gene>
    <name evidence="2" type="ORF">FGF04_21290</name>
</gene>
<feature type="region of interest" description="Disordered" evidence="1">
    <location>
        <begin position="407"/>
        <end position="429"/>
    </location>
</feature>
<dbReference type="PANTHER" id="PTHR36454">
    <property type="entry name" value="LMO2823 PROTEIN"/>
    <property type="match status" value="1"/>
</dbReference>
<sequence length="429" mass="46311">MNTAGTADVPARMGLDLTPFRGLRYDPDRVGSLSAVTSPPYDVVVRPDGLLHLESADPYNIVRLILPQATTPAARNEQAADTLHRWVSEGVLRADAEPALYVYEQRHDDGMLQRGVIGALRLSEAAEGVVLPHEDVMPHVVADRAALMRATAANLEPLLLTYRGDGAACGTAAVVERTAGRPPLFSTTTEDGFRHRLWAVTDPADLAEVRTDLAGRQALIADGHHRWATYLRVRAEHPSPSPWDHGLVLLVDTARHPLRVRAIHRLLHRLPVSEALAALAGSFRIRTVGGALPEALSALSEAAAEGNAFLLAGDGAFHLVDRPAPDLLARTVPADRPEAWRTLDATVLHATLLDHVWGIPDVPEHITYIHDTTATVAKAERDGGTAVLMHPVREEVVRDLASQGVTMPRKSTSFGPKPASGLVLRRLGP</sequence>
<name>A0A5B0ANB9_9ACTN</name>
<comment type="caution">
    <text evidence="2">The sequence shown here is derived from an EMBL/GenBank/DDBJ whole genome shotgun (WGS) entry which is preliminary data.</text>
</comment>
<reference evidence="2 3" key="1">
    <citation type="submission" date="2019-05" db="EMBL/GenBank/DDBJ databases">
        <authorList>
            <person name="Hariharan J."/>
            <person name="Choudoir M.J."/>
            <person name="Diebold P."/>
            <person name="Panke-Buisse K."/>
            <person name="Buckley D.H."/>
        </authorList>
    </citation>
    <scope>NUCLEOTIDE SEQUENCE [LARGE SCALE GENOMIC DNA]</scope>
    <source>
        <strain evidence="2 3">SUN51</strain>
    </source>
</reference>